<protein>
    <recommendedName>
        <fullName evidence="4">Ig-like domain-containing protein</fullName>
    </recommendedName>
</protein>
<keyword evidence="1" id="KW-0472">Membrane</keyword>
<name>A0ABW3QYA3_9PSEU</name>
<evidence type="ECO:0000313" key="2">
    <source>
        <dbReference type="EMBL" id="MFD1149818.1"/>
    </source>
</evidence>
<organism evidence="2 3">
    <name type="scientific">Saccharothrix hoggarensis</name>
    <dbReference type="NCBI Taxonomy" id="913853"/>
    <lineage>
        <taxon>Bacteria</taxon>
        <taxon>Bacillati</taxon>
        <taxon>Actinomycetota</taxon>
        <taxon>Actinomycetes</taxon>
        <taxon>Pseudonocardiales</taxon>
        <taxon>Pseudonocardiaceae</taxon>
        <taxon>Saccharothrix</taxon>
    </lineage>
</organism>
<dbReference type="Proteomes" id="UP001597168">
    <property type="component" value="Unassembled WGS sequence"/>
</dbReference>
<evidence type="ECO:0000256" key="1">
    <source>
        <dbReference type="SAM" id="Phobius"/>
    </source>
</evidence>
<comment type="caution">
    <text evidence="2">The sequence shown here is derived from an EMBL/GenBank/DDBJ whole genome shotgun (WGS) entry which is preliminary data.</text>
</comment>
<dbReference type="RefSeq" id="WP_380725349.1">
    <property type="nucleotide sequence ID" value="NZ_JBHTLK010000124.1"/>
</dbReference>
<proteinExistence type="predicted"/>
<keyword evidence="1" id="KW-0812">Transmembrane</keyword>
<evidence type="ECO:0000313" key="3">
    <source>
        <dbReference type="Proteomes" id="UP001597168"/>
    </source>
</evidence>
<dbReference type="EMBL" id="JBHTLK010000124">
    <property type="protein sequence ID" value="MFD1149818.1"/>
    <property type="molecule type" value="Genomic_DNA"/>
</dbReference>
<gene>
    <name evidence="2" type="ORF">ACFQ3T_22015</name>
</gene>
<sequence>MVWRERLVLAVAALVAAVLVAGFLTVLLAPGVRPRLTHVAGDAPEDRPSYECSALREPGVPCERERDYRWSVPAGGSVSTTWSTSLRDTDRVGGVLALARDDCPDARVSWTLTATGHTSAGVLPAERPAVPLRTGLSGDQDRITVEFRRTDTASCPAVVTWTYVTADAPWFGFVWSWW</sequence>
<evidence type="ECO:0008006" key="4">
    <source>
        <dbReference type="Google" id="ProtNLM"/>
    </source>
</evidence>
<accession>A0ABW3QYA3</accession>
<keyword evidence="1" id="KW-1133">Transmembrane helix</keyword>
<reference evidence="3" key="1">
    <citation type="journal article" date="2019" name="Int. J. Syst. Evol. Microbiol.">
        <title>The Global Catalogue of Microorganisms (GCM) 10K type strain sequencing project: providing services to taxonomists for standard genome sequencing and annotation.</title>
        <authorList>
            <consortium name="The Broad Institute Genomics Platform"/>
            <consortium name="The Broad Institute Genome Sequencing Center for Infectious Disease"/>
            <person name="Wu L."/>
            <person name="Ma J."/>
        </authorList>
    </citation>
    <scope>NUCLEOTIDE SEQUENCE [LARGE SCALE GENOMIC DNA]</scope>
    <source>
        <strain evidence="3">CCUG 60214</strain>
    </source>
</reference>
<keyword evidence="3" id="KW-1185">Reference proteome</keyword>
<feature type="transmembrane region" description="Helical" evidence="1">
    <location>
        <begin position="7"/>
        <end position="29"/>
    </location>
</feature>